<protein>
    <submittedName>
        <fullName evidence="2">Uncharacterized protein</fullName>
    </submittedName>
</protein>
<accession>A0A2Z7BKW3</accession>
<sequence>MLKTTKSLQKKGHKDNSLSVLYRTYFKREELVSNGLNLKQRLFKGEDLEEEDDDSVKIQKNKQREENWRRSSRPPLERNA</sequence>
<keyword evidence="3" id="KW-1185">Reference proteome</keyword>
<name>A0A2Z7BKW3_9LAMI</name>
<feature type="region of interest" description="Disordered" evidence="1">
    <location>
        <begin position="49"/>
        <end position="80"/>
    </location>
</feature>
<feature type="compositionally biased region" description="Basic and acidic residues" evidence="1">
    <location>
        <begin position="62"/>
        <end position="80"/>
    </location>
</feature>
<organism evidence="2 3">
    <name type="scientific">Dorcoceras hygrometricum</name>
    <dbReference type="NCBI Taxonomy" id="472368"/>
    <lineage>
        <taxon>Eukaryota</taxon>
        <taxon>Viridiplantae</taxon>
        <taxon>Streptophyta</taxon>
        <taxon>Embryophyta</taxon>
        <taxon>Tracheophyta</taxon>
        <taxon>Spermatophyta</taxon>
        <taxon>Magnoliopsida</taxon>
        <taxon>eudicotyledons</taxon>
        <taxon>Gunneridae</taxon>
        <taxon>Pentapetalae</taxon>
        <taxon>asterids</taxon>
        <taxon>lamiids</taxon>
        <taxon>Lamiales</taxon>
        <taxon>Gesneriaceae</taxon>
        <taxon>Didymocarpoideae</taxon>
        <taxon>Trichosporeae</taxon>
        <taxon>Loxocarpinae</taxon>
        <taxon>Dorcoceras</taxon>
    </lineage>
</organism>
<proteinExistence type="predicted"/>
<reference evidence="2 3" key="1">
    <citation type="journal article" date="2015" name="Proc. Natl. Acad. Sci. U.S.A.">
        <title>The resurrection genome of Boea hygrometrica: A blueprint for survival of dehydration.</title>
        <authorList>
            <person name="Xiao L."/>
            <person name="Yang G."/>
            <person name="Zhang L."/>
            <person name="Yang X."/>
            <person name="Zhao S."/>
            <person name="Ji Z."/>
            <person name="Zhou Q."/>
            <person name="Hu M."/>
            <person name="Wang Y."/>
            <person name="Chen M."/>
            <person name="Xu Y."/>
            <person name="Jin H."/>
            <person name="Xiao X."/>
            <person name="Hu G."/>
            <person name="Bao F."/>
            <person name="Hu Y."/>
            <person name="Wan P."/>
            <person name="Li L."/>
            <person name="Deng X."/>
            <person name="Kuang T."/>
            <person name="Xiang C."/>
            <person name="Zhu J.K."/>
            <person name="Oliver M.J."/>
            <person name="He Y."/>
        </authorList>
    </citation>
    <scope>NUCLEOTIDE SEQUENCE [LARGE SCALE GENOMIC DNA]</scope>
    <source>
        <strain evidence="3">cv. XS01</strain>
    </source>
</reference>
<dbReference type="AlphaFoldDB" id="A0A2Z7BKW3"/>
<evidence type="ECO:0000313" key="2">
    <source>
        <dbReference type="EMBL" id="KZV35231.1"/>
    </source>
</evidence>
<dbReference type="Proteomes" id="UP000250235">
    <property type="component" value="Unassembled WGS sequence"/>
</dbReference>
<evidence type="ECO:0000256" key="1">
    <source>
        <dbReference type="SAM" id="MobiDB-lite"/>
    </source>
</evidence>
<evidence type="ECO:0000313" key="3">
    <source>
        <dbReference type="Proteomes" id="UP000250235"/>
    </source>
</evidence>
<dbReference type="EMBL" id="KV004765">
    <property type="protein sequence ID" value="KZV35231.1"/>
    <property type="molecule type" value="Genomic_DNA"/>
</dbReference>
<gene>
    <name evidence="2" type="ORF">F511_42750</name>
</gene>